<dbReference type="PROSITE" id="PS51736">
    <property type="entry name" value="RECOMBINASES_3"/>
    <property type="match status" value="1"/>
</dbReference>
<dbReference type="Pfam" id="PF07508">
    <property type="entry name" value="Recombinase"/>
    <property type="match status" value="1"/>
</dbReference>
<proteinExistence type="predicted"/>
<dbReference type="InterPro" id="IPR006119">
    <property type="entry name" value="Resolv_N"/>
</dbReference>
<dbReference type="GO" id="GO:0000150">
    <property type="term" value="F:DNA strand exchange activity"/>
    <property type="evidence" value="ECO:0007669"/>
    <property type="project" value="InterPro"/>
</dbReference>
<evidence type="ECO:0000313" key="5">
    <source>
        <dbReference type="Proteomes" id="UP000290439"/>
    </source>
</evidence>
<dbReference type="Proteomes" id="UP000290439">
    <property type="component" value="Chromosome"/>
</dbReference>
<reference evidence="4 5" key="1">
    <citation type="submission" date="2019-02" db="EMBL/GenBank/DDBJ databases">
        <authorList>
            <consortium name="Pathogen Informatics"/>
        </authorList>
    </citation>
    <scope>NUCLEOTIDE SEQUENCE [LARGE SCALE GENOMIC DNA]</scope>
    <source>
        <strain evidence="4 5">3012STDY6756504</strain>
    </source>
</reference>
<evidence type="ECO:0000313" key="4">
    <source>
        <dbReference type="EMBL" id="VFB01481.1"/>
    </source>
</evidence>
<dbReference type="PROSITE" id="PS51737">
    <property type="entry name" value="RECOMBINASE_DNA_BIND"/>
    <property type="match status" value="1"/>
</dbReference>
<accession>A0A4U8W5M8</accession>
<dbReference type="InterPro" id="IPR036162">
    <property type="entry name" value="Resolvase-like_N_sf"/>
</dbReference>
<gene>
    <name evidence="4" type="ORF">NCTC10797_05300</name>
</gene>
<name>A0A4U8W5M8_9NOCA</name>
<protein>
    <submittedName>
        <fullName evidence="4">Multiple promoter invertase</fullName>
    </submittedName>
</protein>
<dbReference type="GO" id="GO:0003677">
    <property type="term" value="F:DNA binding"/>
    <property type="evidence" value="ECO:0007669"/>
    <property type="project" value="InterPro"/>
</dbReference>
<dbReference type="AlphaFoldDB" id="A0A4U8W5M8"/>
<dbReference type="InterPro" id="IPR038109">
    <property type="entry name" value="DNA_bind_recomb_sf"/>
</dbReference>
<feature type="domain" description="Recombinase" evidence="3">
    <location>
        <begin position="161"/>
        <end position="274"/>
    </location>
</feature>
<dbReference type="PANTHER" id="PTHR30461">
    <property type="entry name" value="DNA-INVERTASE FROM LAMBDOID PROPHAGE"/>
    <property type="match status" value="1"/>
</dbReference>
<dbReference type="PANTHER" id="PTHR30461:SF23">
    <property type="entry name" value="DNA RECOMBINASE-RELATED"/>
    <property type="match status" value="1"/>
</dbReference>
<dbReference type="CDD" id="cd00338">
    <property type="entry name" value="Ser_Recombinase"/>
    <property type="match status" value="1"/>
</dbReference>
<dbReference type="EMBL" id="LR215973">
    <property type="protein sequence ID" value="VFB01481.1"/>
    <property type="molecule type" value="Genomic_DNA"/>
</dbReference>
<feature type="domain" description="Resolvase/invertase-type recombinase catalytic" evidence="2">
    <location>
        <begin position="7"/>
        <end position="154"/>
    </location>
</feature>
<keyword evidence="1" id="KW-0175">Coiled coil</keyword>
<dbReference type="SUPFAM" id="SSF53041">
    <property type="entry name" value="Resolvase-like"/>
    <property type="match status" value="1"/>
</dbReference>
<dbReference type="Gene3D" id="3.40.50.1390">
    <property type="entry name" value="Resolvase, N-terminal catalytic domain"/>
    <property type="match status" value="1"/>
</dbReference>
<dbReference type="Gene3D" id="3.90.1750.20">
    <property type="entry name" value="Putative Large Serine Recombinase, Chain B, Domain 2"/>
    <property type="match status" value="1"/>
</dbReference>
<organism evidence="4 5">
    <name type="scientific">Nocardia cyriacigeorgica</name>
    <dbReference type="NCBI Taxonomy" id="135487"/>
    <lineage>
        <taxon>Bacteria</taxon>
        <taxon>Bacillati</taxon>
        <taxon>Actinomycetota</taxon>
        <taxon>Actinomycetes</taxon>
        <taxon>Mycobacteriales</taxon>
        <taxon>Nocardiaceae</taxon>
        <taxon>Nocardia</taxon>
    </lineage>
</organism>
<sequence>MDTENRRAVIYARASKDRSGVGRSVQQQEAECREWIEEHGWAEGPVFTDNDISASKFSTAERPGYQSLLKALRGGDVLCVWESSRAGRRMEDHLQLRELCANKGVLLCIGGRVYDMTNPDDVHALNQAASTAEYESARMSKRIRRSIKRSAAQGKPHKMLPYGYKKDKETGLWVEDEQAAPIVREVVRRVLAGEGFRGIAKDLNERQVPKPGRGAADVGKPWQGAVLARMVKQASYSGYRTHHGKIVGRGEWPALISEDDRERLLALLEDPDRRMTTRGPEVRHLLTGIAVCGVCGRDVRWRKPKRNTHGHYLCRDSHVARSEPETDAVVVKAMWKAIEEWKADALLWLEVEEDDEGNEIGYAAPKNSAFTEQRRQARELRERLADLERRMINGTIRPEVYERADAELTPRINELEAQARAELVNPIVKALATDTRRLWRGMSLEEKREFVRFTVRVRILPMRRGPFDPSSVEVASALPDHDRTTVAVLRSSALAGGAPVISQ</sequence>
<feature type="coiled-coil region" evidence="1">
    <location>
        <begin position="370"/>
        <end position="397"/>
    </location>
</feature>
<dbReference type="RefSeq" id="WP_130918972.1">
    <property type="nucleotide sequence ID" value="NZ_LR215973.1"/>
</dbReference>
<evidence type="ECO:0000259" key="2">
    <source>
        <dbReference type="PROSITE" id="PS51736"/>
    </source>
</evidence>
<evidence type="ECO:0000259" key="3">
    <source>
        <dbReference type="PROSITE" id="PS51737"/>
    </source>
</evidence>
<evidence type="ECO:0000256" key="1">
    <source>
        <dbReference type="SAM" id="Coils"/>
    </source>
</evidence>
<dbReference type="SMART" id="SM00857">
    <property type="entry name" value="Resolvase"/>
    <property type="match status" value="1"/>
</dbReference>
<dbReference type="Pfam" id="PF00239">
    <property type="entry name" value="Resolvase"/>
    <property type="match status" value="1"/>
</dbReference>
<dbReference type="InterPro" id="IPR050639">
    <property type="entry name" value="SSR_resolvase"/>
</dbReference>
<dbReference type="InterPro" id="IPR011109">
    <property type="entry name" value="DNA_bind_recombinase_dom"/>
</dbReference>